<evidence type="ECO:0000313" key="2">
    <source>
        <dbReference type="EMBL" id="OGM28034.1"/>
    </source>
</evidence>
<evidence type="ECO:0000313" key="3">
    <source>
        <dbReference type="Proteomes" id="UP000178851"/>
    </source>
</evidence>
<organism evidence="2 3">
    <name type="scientific">Candidatus Woesebacteria bacterium RIFCSPHIGHO2_01_FULL_39_28</name>
    <dbReference type="NCBI Taxonomy" id="1802496"/>
    <lineage>
        <taxon>Bacteria</taxon>
        <taxon>Candidatus Woeseibacteriota</taxon>
    </lineage>
</organism>
<sequence length="119" mass="12166">MNNLIAQTETRYGKLEGLGILGIGSPSAPNIFNSVLSLTIGLLSVVAGIWFLIQIIIGGIGIVGSGGDKAALTSARQKITNGLIGIIVVIAGVFIAKLIGDLLGIDILNPGNFVENANL</sequence>
<keyword evidence="1" id="KW-0472">Membrane</keyword>
<evidence type="ECO:0000256" key="1">
    <source>
        <dbReference type="SAM" id="Phobius"/>
    </source>
</evidence>
<name>A0A1F7YL15_9BACT</name>
<dbReference type="AlphaFoldDB" id="A0A1F7YL15"/>
<feature type="transmembrane region" description="Helical" evidence="1">
    <location>
        <begin position="35"/>
        <end position="63"/>
    </location>
</feature>
<proteinExistence type="predicted"/>
<dbReference type="EMBL" id="MGGI01000001">
    <property type="protein sequence ID" value="OGM28034.1"/>
    <property type="molecule type" value="Genomic_DNA"/>
</dbReference>
<gene>
    <name evidence="2" type="ORF">A2627_00635</name>
</gene>
<keyword evidence="1" id="KW-0812">Transmembrane</keyword>
<dbReference type="Proteomes" id="UP000178851">
    <property type="component" value="Unassembled WGS sequence"/>
</dbReference>
<reference evidence="2 3" key="1">
    <citation type="journal article" date="2016" name="Nat. Commun.">
        <title>Thousands of microbial genomes shed light on interconnected biogeochemical processes in an aquifer system.</title>
        <authorList>
            <person name="Anantharaman K."/>
            <person name="Brown C.T."/>
            <person name="Hug L.A."/>
            <person name="Sharon I."/>
            <person name="Castelle C.J."/>
            <person name="Probst A.J."/>
            <person name="Thomas B.C."/>
            <person name="Singh A."/>
            <person name="Wilkins M.J."/>
            <person name="Karaoz U."/>
            <person name="Brodie E.L."/>
            <person name="Williams K.H."/>
            <person name="Hubbard S.S."/>
            <person name="Banfield J.F."/>
        </authorList>
    </citation>
    <scope>NUCLEOTIDE SEQUENCE [LARGE SCALE GENOMIC DNA]</scope>
</reference>
<accession>A0A1F7YL15</accession>
<feature type="transmembrane region" description="Helical" evidence="1">
    <location>
        <begin position="83"/>
        <end position="105"/>
    </location>
</feature>
<keyword evidence="1" id="KW-1133">Transmembrane helix</keyword>
<comment type="caution">
    <text evidence="2">The sequence shown here is derived from an EMBL/GenBank/DDBJ whole genome shotgun (WGS) entry which is preliminary data.</text>
</comment>
<protein>
    <submittedName>
        <fullName evidence="2">Uncharacterized protein</fullName>
    </submittedName>
</protein>